<evidence type="ECO:0000313" key="1">
    <source>
        <dbReference type="EMBL" id="KAH7903628.1"/>
    </source>
</evidence>
<evidence type="ECO:0000313" key="2">
    <source>
        <dbReference type="Proteomes" id="UP000790377"/>
    </source>
</evidence>
<reference evidence="1" key="1">
    <citation type="journal article" date="2021" name="New Phytol.">
        <title>Evolutionary innovations through gain and loss of genes in the ectomycorrhizal Boletales.</title>
        <authorList>
            <person name="Wu G."/>
            <person name="Miyauchi S."/>
            <person name="Morin E."/>
            <person name="Kuo A."/>
            <person name="Drula E."/>
            <person name="Varga T."/>
            <person name="Kohler A."/>
            <person name="Feng B."/>
            <person name="Cao Y."/>
            <person name="Lipzen A."/>
            <person name="Daum C."/>
            <person name="Hundley H."/>
            <person name="Pangilinan J."/>
            <person name="Johnson J."/>
            <person name="Barry K."/>
            <person name="LaButti K."/>
            <person name="Ng V."/>
            <person name="Ahrendt S."/>
            <person name="Min B."/>
            <person name="Choi I.G."/>
            <person name="Park H."/>
            <person name="Plett J.M."/>
            <person name="Magnuson J."/>
            <person name="Spatafora J.W."/>
            <person name="Nagy L.G."/>
            <person name="Henrissat B."/>
            <person name="Grigoriev I.V."/>
            <person name="Yang Z.L."/>
            <person name="Xu J."/>
            <person name="Martin F.M."/>
        </authorList>
    </citation>
    <scope>NUCLEOTIDE SEQUENCE</scope>
    <source>
        <strain evidence="1">ATCC 28755</strain>
    </source>
</reference>
<gene>
    <name evidence="1" type="ORF">BJ138DRAFT_1191351</name>
</gene>
<keyword evidence="2" id="KW-1185">Reference proteome</keyword>
<proteinExistence type="predicted"/>
<protein>
    <submittedName>
        <fullName evidence="1">Uncharacterized protein</fullName>
    </submittedName>
</protein>
<accession>A0ACB7ZTE2</accession>
<dbReference type="EMBL" id="MU268851">
    <property type="protein sequence ID" value="KAH7903628.1"/>
    <property type="molecule type" value="Genomic_DNA"/>
</dbReference>
<sequence>MAMSVFGALGRYGGRHSARMRRRVMYEVCFDCASIRDCDVNLSMVVGWGQTVFILTMQTILVIRVYALFKQSKNVLIFLAMFYALQTAAIFVMTALLFNTRVLHEYGESTQAP</sequence>
<name>A0ACB7ZTE2_9AGAM</name>
<dbReference type="Proteomes" id="UP000790377">
    <property type="component" value="Unassembled WGS sequence"/>
</dbReference>
<comment type="caution">
    <text evidence="1">The sequence shown here is derived from an EMBL/GenBank/DDBJ whole genome shotgun (WGS) entry which is preliminary data.</text>
</comment>
<organism evidence="1 2">
    <name type="scientific">Hygrophoropsis aurantiaca</name>
    <dbReference type="NCBI Taxonomy" id="72124"/>
    <lineage>
        <taxon>Eukaryota</taxon>
        <taxon>Fungi</taxon>
        <taxon>Dikarya</taxon>
        <taxon>Basidiomycota</taxon>
        <taxon>Agaricomycotina</taxon>
        <taxon>Agaricomycetes</taxon>
        <taxon>Agaricomycetidae</taxon>
        <taxon>Boletales</taxon>
        <taxon>Coniophorineae</taxon>
        <taxon>Hygrophoropsidaceae</taxon>
        <taxon>Hygrophoropsis</taxon>
    </lineage>
</organism>